<evidence type="ECO:0000256" key="5">
    <source>
        <dbReference type="SAM" id="MobiDB-lite"/>
    </source>
</evidence>
<feature type="transmembrane region" description="Helical" evidence="6">
    <location>
        <begin position="393"/>
        <end position="417"/>
    </location>
</feature>
<dbReference type="PANTHER" id="PTHR23502:SF173">
    <property type="entry name" value="MFS-MULTIDRUG-RESISTANCE TRANSPORTER-RELATED"/>
    <property type="match status" value="1"/>
</dbReference>
<feature type="transmembrane region" description="Helical" evidence="6">
    <location>
        <begin position="92"/>
        <end position="111"/>
    </location>
</feature>
<dbReference type="EMBL" id="JACGCI010000001">
    <property type="protein sequence ID" value="KAF6766528.1"/>
    <property type="molecule type" value="Genomic_DNA"/>
</dbReference>
<dbReference type="PANTHER" id="PTHR23502">
    <property type="entry name" value="MAJOR FACILITATOR SUPERFAMILY"/>
    <property type="match status" value="1"/>
</dbReference>
<feature type="transmembrane region" description="Helical" evidence="6">
    <location>
        <begin position="123"/>
        <end position="141"/>
    </location>
</feature>
<dbReference type="PROSITE" id="PS50850">
    <property type="entry name" value="MFS"/>
    <property type="match status" value="1"/>
</dbReference>
<dbReference type="FunFam" id="1.20.1250.20:FF:000011">
    <property type="entry name" value="MFS multidrug transporter, putative"/>
    <property type="match status" value="1"/>
</dbReference>
<reference evidence="8 9" key="1">
    <citation type="submission" date="2020-07" db="EMBL/GenBank/DDBJ databases">
        <title>Comparative genomics of pyrophilous fungi reveals a link between fire events and developmental genes.</title>
        <authorList>
            <consortium name="DOE Joint Genome Institute"/>
            <person name="Steindorff A.S."/>
            <person name="Carver A."/>
            <person name="Calhoun S."/>
            <person name="Stillman K."/>
            <person name="Liu H."/>
            <person name="Lipzen A."/>
            <person name="Pangilinan J."/>
            <person name="Labutti K."/>
            <person name="Bruns T.D."/>
            <person name="Grigoriev I.V."/>
        </authorList>
    </citation>
    <scope>NUCLEOTIDE SEQUENCE [LARGE SCALE GENOMIC DNA]</scope>
    <source>
        <strain evidence="8 9">CBS 144469</strain>
    </source>
</reference>
<organism evidence="8 9">
    <name type="scientific">Ephemerocybe angulata</name>
    <dbReference type="NCBI Taxonomy" id="980116"/>
    <lineage>
        <taxon>Eukaryota</taxon>
        <taxon>Fungi</taxon>
        <taxon>Dikarya</taxon>
        <taxon>Basidiomycota</taxon>
        <taxon>Agaricomycotina</taxon>
        <taxon>Agaricomycetes</taxon>
        <taxon>Agaricomycetidae</taxon>
        <taxon>Agaricales</taxon>
        <taxon>Agaricineae</taxon>
        <taxon>Psathyrellaceae</taxon>
        <taxon>Ephemerocybe</taxon>
    </lineage>
</organism>
<evidence type="ECO:0000313" key="9">
    <source>
        <dbReference type="Proteomes" id="UP000521943"/>
    </source>
</evidence>
<protein>
    <submittedName>
        <fullName evidence="8">MFS general substrate transporter</fullName>
    </submittedName>
</protein>
<dbReference type="GO" id="GO:0022857">
    <property type="term" value="F:transmembrane transporter activity"/>
    <property type="evidence" value="ECO:0007669"/>
    <property type="project" value="InterPro"/>
</dbReference>
<dbReference type="Gene3D" id="1.20.1250.20">
    <property type="entry name" value="MFS general substrate transporter like domains"/>
    <property type="match status" value="1"/>
</dbReference>
<evidence type="ECO:0000256" key="2">
    <source>
        <dbReference type="ARBA" id="ARBA00022692"/>
    </source>
</evidence>
<evidence type="ECO:0000259" key="7">
    <source>
        <dbReference type="PROSITE" id="PS50850"/>
    </source>
</evidence>
<dbReference type="Pfam" id="PF07690">
    <property type="entry name" value="MFS_1"/>
    <property type="match status" value="1"/>
</dbReference>
<feature type="transmembrane region" description="Helical" evidence="6">
    <location>
        <begin position="461"/>
        <end position="480"/>
    </location>
</feature>
<keyword evidence="3 6" id="KW-1133">Transmembrane helix</keyword>
<evidence type="ECO:0000256" key="6">
    <source>
        <dbReference type="SAM" id="Phobius"/>
    </source>
</evidence>
<dbReference type="Proteomes" id="UP000521943">
    <property type="component" value="Unassembled WGS sequence"/>
</dbReference>
<dbReference type="InterPro" id="IPR036259">
    <property type="entry name" value="MFS_trans_sf"/>
</dbReference>
<dbReference type="InterPro" id="IPR020846">
    <property type="entry name" value="MFS_dom"/>
</dbReference>
<sequence>MADEQTKASSTLSGVSVIAEDESEAGREKELDPYLVQFDKNDPRNPQNWTRARKWYLTMASGILVLNATFASSSPSGIFTNLVEEFHMSEKVGILTLSLFVAGYCVGPMLWGPLSEQYGRRPIHVWPFLGFLGFQIGAALAPNTASILVFRFLGGTFAAAPLTNTGALISDIWDAETRGKALAIFTVAPFAGPALGPTVAGFIGGNTSWRYLFWVLTGFTGFCFILIIFTVPETYAPVLLAQKAKEKRKETSDPQYYAPMEKEKWPLSKRIRHVLVRPWVIFFHEPMLISLTFYMSFVYGCLYLLFEAYPIVFTGAHGFNAGLSGLMLLPVPIGGAFAVVLYIYYYNPQYEAESKRLSPKSVPPEFRLSMTFIAGPLFAVSFFWFGWTSFPSVSFWVPLMSGLLMGFSIQLIFLGLFNYLVDAYIAVAASALAATTIVRSLFGAAFPLFGGDMYNVLNPRWASTVLGCIAIALVPIPFVLKR</sequence>
<keyword evidence="2 6" id="KW-0812">Transmembrane</keyword>
<dbReference type="SUPFAM" id="SSF103473">
    <property type="entry name" value="MFS general substrate transporter"/>
    <property type="match status" value="1"/>
</dbReference>
<feature type="transmembrane region" description="Helical" evidence="6">
    <location>
        <begin position="326"/>
        <end position="345"/>
    </location>
</feature>
<feature type="transmembrane region" description="Helical" evidence="6">
    <location>
        <begin position="279"/>
        <end position="306"/>
    </location>
</feature>
<dbReference type="AlphaFoldDB" id="A0A8H6IJD3"/>
<accession>A0A8H6IJD3</accession>
<evidence type="ECO:0000256" key="1">
    <source>
        <dbReference type="ARBA" id="ARBA00004141"/>
    </source>
</evidence>
<gene>
    <name evidence="8" type="ORF">DFP72DRAFT_866871</name>
</gene>
<comment type="subcellular location">
    <subcellularLocation>
        <location evidence="1">Membrane</location>
        <topology evidence="1">Multi-pass membrane protein</topology>
    </subcellularLocation>
</comment>
<feature type="transmembrane region" description="Helical" evidence="6">
    <location>
        <begin position="181"/>
        <end position="205"/>
    </location>
</feature>
<proteinExistence type="predicted"/>
<feature type="transmembrane region" description="Helical" evidence="6">
    <location>
        <begin position="211"/>
        <end position="240"/>
    </location>
</feature>
<feature type="domain" description="Major facilitator superfamily (MFS) profile" evidence="7">
    <location>
        <begin position="55"/>
        <end position="482"/>
    </location>
</feature>
<feature type="transmembrane region" description="Helical" evidence="6">
    <location>
        <begin position="424"/>
        <end position="449"/>
    </location>
</feature>
<keyword evidence="9" id="KW-1185">Reference proteome</keyword>
<feature type="transmembrane region" description="Helical" evidence="6">
    <location>
        <begin position="147"/>
        <end position="169"/>
    </location>
</feature>
<name>A0A8H6IJD3_9AGAR</name>
<dbReference type="InterPro" id="IPR011701">
    <property type="entry name" value="MFS"/>
</dbReference>
<dbReference type="OrthoDB" id="9986881at2759"/>
<feature type="transmembrane region" description="Helical" evidence="6">
    <location>
        <begin position="366"/>
        <end position="387"/>
    </location>
</feature>
<evidence type="ECO:0000313" key="8">
    <source>
        <dbReference type="EMBL" id="KAF6766528.1"/>
    </source>
</evidence>
<keyword evidence="4 6" id="KW-0472">Membrane</keyword>
<evidence type="ECO:0000256" key="3">
    <source>
        <dbReference type="ARBA" id="ARBA00022989"/>
    </source>
</evidence>
<dbReference type="CDD" id="cd17323">
    <property type="entry name" value="MFS_Tpo1_MDR_like"/>
    <property type="match status" value="1"/>
</dbReference>
<feature type="transmembrane region" description="Helical" evidence="6">
    <location>
        <begin position="55"/>
        <end position="72"/>
    </location>
</feature>
<feature type="region of interest" description="Disordered" evidence="5">
    <location>
        <begin position="1"/>
        <end position="29"/>
    </location>
</feature>
<evidence type="ECO:0000256" key="4">
    <source>
        <dbReference type="ARBA" id="ARBA00023136"/>
    </source>
</evidence>
<dbReference type="GO" id="GO:0005886">
    <property type="term" value="C:plasma membrane"/>
    <property type="evidence" value="ECO:0007669"/>
    <property type="project" value="TreeGrafter"/>
</dbReference>
<comment type="caution">
    <text evidence="8">The sequence shown here is derived from an EMBL/GenBank/DDBJ whole genome shotgun (WGS) entry which is preliminary data.</text>
</comment>